<dbReference type="InterPro" id="IPR000794">
    <property type="entry name" value="Beta-ketoacyl_synthase"/>
</dbReference>
<feature type="domain" description="Ketosynthase family 3 (KS3)" evidence="4">
    <location>
        <begin position="1"/>
        <end position="366"/>
    </location>
</feature>
<dbReference type="Pfam" id="PF02801">
    <property type="entry name" value="Ketoacyl-synt_C"/>
    <property type="match status" value="1"/>
</dbReference>
<dbReference type="GO" id="GO:0006633">
    <property type="term" value="P:fatty acid biosynthetic process"/>
    <property type="evidence" value="ECO:0007669"/>
    <property type="project" value="TreeGrafter"/>
</dbReference>
<dbReference type="InterPro" id="IPR014030">
    <property type="entry name" value="Ketoacyl_synth_N"/>
</dbReference>
<sequence length="368" mass="39280">MFFTEYNIVTPLGFDLVSTIDAVLQGQSGIAKHPTMGRWAAIPLSKIDDRGIAAQFVNVPFKGQFSQLEQLLLLAVQPLLPRIAITSRTAFILSTTKGNINHLSADASLPYLSTLAHKIATQLGVTSQPIVLSNACVSGAMALSVADRLLKAGAYDSAIVLAGDEISDFVLSGFQSFQAISANPCKPYSPDRDGITLGEATAAAYVTRDPQGAKAQLLGSASINDAAHISAPSRTGEGLYQSVQRALQEAQLRPEQIELINAHGTGTRYNDEMESHAFSRAQLLEVPLNSYKGYFGHTLGTAGLLETIVTIEAARRGVLLKSLNSSDNGVPHPLHLLKKHQRQQLTYFLKTASGFGGSNTAVVIAVVR</sequence>
<dbReference type="PROSITE" id="PS52004">
    <property type="entry name" value="KS3_2"/>
    <property type="match status" value="1"/>
</dbReference>
<evidence type="ECO:0000256" key="2">
    <source>
        <dbReference type="ARBA" id="ARBA00022679"/>
    </source>
</evidence>
<dbReference type="Proteomes" id="UP000217276">
    <property type="component" value="Chromosome"/>
</dbReference>
<dbReference type="Gene3D" id="3.40.47.10">
    <property type="match status" value="1"/>
</dbReference>
<keyword evidence="2 3" id="KW-0808">Transferase</keyword>
<dbReference type="KEGG" id="clk:CGC53_04440"/>
<evidence type="ECO:0000259" key="4">
    <source>
        <dbReference type="PROSITE" id="PS52004"/>
    </source>
</evidence>
<dbReference type="SUPFAM" id="SSF53901">
    <property type="entry name" value="Thiolase-like"/>
    <property type="match status" value="2"/>
</dbReference>
<dbReference type="GO" id="GO:0004315">
    <property type="term" value="F:3-oxoacyl-[acyl-carrier-protein] synthase activity"/>
    <property type="evidence" value="ECO:0007669"/>
    <property type="project" value="TreeGrafter"/>
</dbReference>
<dbReference type="AlphaFoldDB" id="A0A250F953"/>
<dbReference type="SMART" id="SM00825">
    <property type="entry name" value="PKS_KS"/>
    <property type="match status" value="1"/>
</dbReference>
<gene>
    <name evidence="5" type="ORF">CGC53_04440</name>
</gene>
<dbReference type="InterPro" id="IPR016039">
    <property type="entry name" value="Thiolase-like"/>
</dbReference>
<dbReference type="RefSeq" id="WP_095913607.1">
    <property type="nucleotide sequence ID" value="NZ_CAUUPF010000003.1"/>
</dbReference>
<dbReference type="PANTHER" id="PTHR11712:SF336">
    <property type="entry name" value="3-OXOACYL-[ACYL-CARRIER-PROTEIN] SYNTHASE, MITOCHONDRIAL"/>
    <property type="match status" value="1"/>
</dbReference>
<proteinExistence type="inferred from homology"/>
<accession>A0A250F953</accession>
<dbReference type="Pfam" id="PF00109">
    <property type="entry name" value="ketoacyl-synt"/>
    <property type="match status" value="1"/>
</dbReference>
<evidence type="ECO:0000313" key="6">
    <source>
        <dbReference type="Proteomes" id="UP000217276"/>
    </source>
</evidence>
<comment type="similarity">
    <text evidence="1 3">Belongs to the thiolase-like superfamily. Beta-ketoacyl-ACP synthases family.</text>
</comment>
<protein>
    <submittedName>
        <fullName evidence="5">Beta-ketoacyl synthase</fullName>
    </submittedName>
</protein>
<reference evidence="6" key="1">
    <citation type="submission" date="2017-06" db="EMBL/GenBank/DDBJ databases">
        <title>Capnocytophaga spp. assemblies.</title>
        <authorList>
            <person name="Gulvik C.A."/>
        </authorList>
    </citation>
    <scope>NUCLEOTIDE SEQUENCE [LARGE SCALE GENOMIC DNA]</scope>
    <source>
        <strain evidence="6">H6253</strain>
    </source>
</reference>
<evidence type="ECO:0000256" key="3">
    <source>
        <dbReference type="RuleBase" id="RU003694"/>
    </source>
</evidence>
<evidence type="ECO:0000256" key="1">
    <source>
        <dbReference type="ARBA" id="ARBA00008467"/>
    </source>
</evidence>
<organism evidence="5 6">
    <name type="scientific">Capnocytophaga leadbetteri</name>
    <dbReference type="NCBI Taxonomy" id="327575"/>
    <lineage>
        <taxon>Bacteria</taxon>
        <taxon>Pseudomonadati</taxon>
        <taxon>Bacteroidota</taxon>
        <taxon>Flavobacteriia</taxon>
        <taxon>Flavobacteriales</taxon>
        <taxon>Flavobacteriaceae</taxon>
        <taxon>Capnocytophaga</taxon>
    </lineage>
</organism>
<dbReference type="PANTHER" id="PTHR11712">
    <property type="entry name" value="POLYKETIDE SYNTHASE-RELATED"/>
    <property type="match status" value="1"/>
</dbReference>
<evidence type="ECO:0000313" key="5">
    <source>
        <dbReference type="EMBL" id="ATA81652.1"/>
    </source>
</evidence>
<name>A0A250F953_9FLAO</name>
<dbReference type="InterPro" id="IPR014031">
    <property type="entry name" value="Ketoacyl_synth_C"/>
</dbReference>
<keyword evidence="6" id="KW-1185">Reference proteome</keyword>
<dbReference type="EMBL" id="CP022384">
    <property type="protein sequence ID" value="ATA81652.1"/>
    <property type="molecule type" value="Genomic_DNA"/>
</dbReference>
<dbReference type="InterPro" id="IPR020841">
    <property type="entry name" value="PKS_Beta-ketoAc_synthase_dom"/>
</dbReference>